<dbReference type="GO" id="GO:0048511">
    <property type="term" value="P:rhythmic process"/>
    <property type="evidence" value="ECO:0007669"/>
    <property type="project" value="InterPro"/>
</dbReference>
<comment type="caution">
    <text evidence="2">The sequence shown here is derived from an EMBL/GenBank/DDBJ whole genome shotgun (WGS) entry which is preliminary data.</text>
</comment>
<dbReference type="InterPro" id="IPR011649">
    <property type="entry name" value="KaiB_domain"/>
</dbReference>
<feature type="domain" description="KaiB" evidence="1">
    <location>
        <begin position="21"/>
        <end position="102"/>
    </location>
</feature>
<dbReference type="InterPro" id="IPR036249">
    <property type="entry name" value="Thioredoxin-like_sf"/>
</dbReference>
<dbReference type="Proteomes" id="UP000245678">
    <property type="component" value="Unassembled WGS sequence"/>
</dbReference>
<dbReference type="AlphaFoldDB" id="A0A316HA22"/>
<proteinExistence type="predicted"/>
<dbReference type="SUPFAM" id="SSF52833">
    <property type="entry name" value="Thioredoxin-like"/>
    <property type="match status" value="1"/>
</dbReference>
<evidence type="ECO:0000313" key="2">
    <source>
        <dbReference type="EMBL" id="PWK77308.1"/>
    </source>
</evidence>
<dbReference type="Gene3D" id="3.40.30.10">
    <property type="entry name" value="Glutaredoxin"/>
    <property type="match status" value="1"/>
</dbReference>
<evidence type="ECO:0000313" key="3">
    <source>
        <dbReference type="Proteomes" id="UP000245678"/>
    </source>
</evidence>
<dbReference type="Pfam" id="PF07689">
    <property type="entry name" value="KaiB"/>
    <property type="match status" value="1"/>
</dbReference>
<reference evidence="2 3" key="1">
    <citation type="submission" date="2018-05" db="EMBL/GenBank/DDBJ databases">
        <title>Genomic Encyclopedia of Archaeal and Bacterial Type Strains, Phase II (KMG-II): from individual species to whole genera.</title>
        <authorList>
            <person name="Goeker M."/>
        </authorList>
    </citation>
    <scope>NUCLEOTIDE SEQUENCE [LARGE SCALE GENOMIC DNA]</scope>
    <source>
        <strain evidence="2 3">DSM 19975</strain>
    </source>
</reference>
<dbReference type="EMBL" id="QGHA01000005">
    <property type="protein sequence ID" value="PWK77308.1"/>
    <property type="molecule type" value="Genomic_DNA"/>
</dbReference>
<dbReference type="PANTHER" id="PTHR41709:SF2">
    <property type="entry name" value="CIRCADIAN CLOCK PROTEIN KAIB2"/>
    <property type="match status" value="1"/>
</dbReference>
<dbReference type="RefSeq" id="WP_109608690.1">
    <property type="nucleotide sequence ID" value="NZ_QGHA01000005.1"/>
</dbReference>
<dbReference type="CDD" id="cd02978">
    <property type="entry name" value="KaiB_like"/>
    <property type="match status" value="1"/>
</dbReference>
<name>A0A316HA22_9SPHI</name>
<organism evidence="2 3">
    <name type="scientific">Mucilaginibacter oryzae</name>
    <dbReference type="NCBI Taxonomy" id="468058"/>
    <lineage>
        <taxon>Bacteria</taxon>
        <taxon>Pseudomonadati</taxon>
        <taxon>Bacteroidota</taxon>
        <taxon>Sphingobacteriia</taxon>
        <taxon>Sphingobacteriales</taxon>
        <taxon>Sphingobacteriaceae</taxon>
        <taxon>Mucilaginibacter</taxon>
    </lineage>
</organism>
<protein>
    <submittedName>
        <fullName evidence="2">Circadian clock protein KaiB</fullName>
    </submittedName>
</protein>
<dbReference type="SMART" id="SM01248">
    <property type="entry name" value="KaiB"/>
    <property type="match status" value="1"/>
</dbReference>
<accession>A0A316HA22</accession>
<evidence type="ECO:0000259" key="1">
    <source>
        <dbReference type="SMART" id="SM01248"/>
    </source>
</evidence>
<gene>
    <name evidence="2" type="ORF">LX99_03120</name>
</gene>
<keyword evidence="3" id="KW-1185">Reference proteome</keyword>
<dbReference type="PANTHER" id="PTHR41709">
    <property type="entry name" value="KAIB-LIKE PROTEIN 1"/>
    <property type="match status" value="1"/>
</dbReference>
<sequence>MTEQNRFPLADTDDDSHYRLRLFITGASPNSTRAISNLNEICEKYLKGNYTLEIIDVHQQPAIARSEQIIALPMLIKKAPGTERRLIGDMSDTEKVLKGLGINTGI</sequence>
<dbReference type="InterPro" id="IPR039022">
    <property type="entry name" value="KaiB-like"/>
</dbReference>